<proteinExistence type="predicted"/>
<evidence type="ECO:0000313" key="8">
    <source>
        <dbReference type="Proteomes" id="UP001178507"/>
    </source>
</evidence>
<feature type="zinc finger region" description="C3H1-type" evidence="4">
    <location>
        <begin position="61"/>
        <end position="88"/>
    </location>
</feature>
<evidence type="ECO:0000259" key="6">
    <source>
        <dbReference type="PROSITE" id="PS50103"/>
    </source>
</evidence>
<name>A0AA36IF56_9DINO</name>
<gene>
    <name evidence="7" type="ORF">EVOR1521_LOCUS12860</name>
</gene>
<protein>
    <recommendedName>
        <fullName evidence="6">C3H1-type domain-containing protein</fullName>
    </recommendedName>
</protein>
<organism evidence="7 8">
    <name type="scientific">Effrenium voratum</name>
    <dbReference type="NCBI Taxonomy" id="2562239"/>
    <lineage>
        <taxon>Eukaryota</taxon>
        <taxon>Sar</taxon>
        <taxon>Alveolata</taxon>
        <taxon>Dinophyceae</taxon>
        <taxon>Suessiales</taxon>
        <taxon>Symbiodiniaceae</taxon>
        <taxon>Effrenium</taxon>
    </lineage>
</organism>
<dbReference type="InterPro" id="IPR036855">
    <property type="entry name" value="Znf_CCCH_sf"/>
</dbReference>
<evidence type="ECO:0000256" key="5">
    <source>
        <dbReference type="SAM" id="MobiDB-lite"/>
    </source>
</evidence>
<dbReference type="EMBL" id="CAUJNA010001385">
    <property type="protein sequence ID" value="CAJ1386608.1"/>
    <property type="molecule type" value="Genomic_DNA"/>
</dbReference>
<feature type="region of interest" description="Disordered" evidence="5">
    <location>
        <begin position="31"/>
        <end position="50"/>
    </location>
</feature>
<keyword evidence="2 4" id="KW-0863">Zinc-finger</keyword>
<dbReference type="SUPFAM" id="SSF90229">
    <property type="entry name" value="CCCH zinc finger"/>
    <property type="match status" value="1"/>
</dbReference>
<keyword evidence="1 4" id="KW-0479">Metal-binding</keyword>
<dbReference type="Proteomes" id="UP001178507">
    <property type="component" value="Unassembled WGS sequence"/>
</dbReference>
<evidence type="ECO:0000256" key="2">
    <source>
        <dbReference type="ARBA" id="ARBA00022771"/>
    </source>
</evidence>
<evidence type="ECO:0000256" key="4">
    <source>
        <dbReference type="PROSITE-ProRule" id="PRU00723"/>
    </source>
</evidence>
<accession>A0AA36IF56</accession>
<feature type="domain" description="C3H1-type" evidence="6">
    <location>
        <begin position="61"/>
        <end position="88"/>
    </location>
</feature>
<comment type="caution">
    <text evidence="7">The sequence shown here is derived from an EMBL/GenBank/DDBJ whole genome shotgun (WGS) entry which is preliminary data.</text>
</comment>
<evidence type="ECO:0000313" key="7">
    <source>
        <dbReference type="EMBL" id="CAJ1386608.1"/>
    </source>
</evidence>
<dbReference type="Pfam" id="PF00642">
    <property type="entry name" value="zf-CCCH"/>
    <property type="match status" value="1"/>
</dbReference>
<dbReference type="AlphaFoldDB" id="A0AA36IF56"/>
<reference evidence="7" key="1">
    <citation type="submission" date="2023-08" db="EMBL/GenBank/DDBJ databases">
        <authorList>
            <person name="Chen Y."/>
            <person name="Shah S."/>
            <person name="Dougan E. K."/>
            <person name="Thang M."/>
            <person name="Chan C."/>
        </authorList>
    </citation>
    <scope>NUCLEOTIDE SEQUENCE</scope>
</reference>
<feature type="compositionally biased region" description="Polar residues" evidence="5">
    <location>
        <begin position="31"/>
        <end position="41"/>
    </location>
</feature>
<evidence type="ECO:0000256" key="1">
    <source>
        <dbReference type="ARBA" id="ARBA00022723"/>
    </source>
</evidence>
<feature type="non-terminal residue" evidence="7">
    <location>
        <position position="104"/>
    </location>
</feature>
<dbReference type="PROSITE" id="PS50103">
    <property type="entry name" value="ZF_C3H1"/>
    <property type="match status" value="1"/>
</dbReference>
<evidence type="ECO:0000256" key="3">
    <source>
        <dbReference type="ARBA" id="ARBA00022833"/>
    </source>
</evidence>
<dbReference type="InterPro" id="IPR000571">
    <property type="entry name" value="Znf_CCCH"/>
</dbReference>
<sequence length="104" mass="11954">MMPFAGFEPGMKESVPLRQWLEANLLLPEASTDSTGTCTPDETSERKHLDEEQRAVFRKQFKKTQLCRFYKGSGCHLGERCQFAHGREELQKAPDLRHTSICPR</sequence>
<dbReference type="GO" id="GO:0008270">
    <property type="term" value="F:zinc ion binding"/>
    <property type="evidence" value="ECO:0007669"/>
    <property type="project" value="UniProtKB-KW"/>
</dbReference>
<keyword evidence="3 4" id="KW-0862">Zinc</keyword>
<keyword evidence="8" id="KW-1185">Reference proteome</keyword>
<dbReference type="Gene3D" id="4.10.1000.10">
    <property type="entry name" value="Zinc finger, CCCH-type"/>
    <property type="match status" value="1"/>
</dbReference>